<evidence type="ECO:0000313" key="2">
    <source>
        <dbReference type="EMBL" id="KAI5343240.1"/>
    </source>
</evidence>
<sequence>MAWKIDLSKAYDKLNWHFIEVVLAELGLPADLRRLIMHCVSTVKYQICINGKLTNSFTPMNGIRQGGPLSPYLFVLCVEKLSHIIFDLVQKGRATLIQAVTSSIPIYAMQTTKLPTKDGGLWARIYEAKYLKALRAQI</sequence>
<gene>
    <name evidence="2" type="ORF">L3X38_011116</name>
</gene>
<dbReference type="InterPro" id="IPR043502">
    <property type="entry name" value="DNA/RNA_pol_sf"/>
</dbReference>
<dbReference type="InterPro" id="IPR000477">
    <property type="entry name" value="RT_dom"/>
</dbReference>
<dbReference type="PANTHER" id="PTHR31635:SF196">
    <property type="entry name" value="REVERSE TRANSCRIPTASE DOMAIN-CONTAINING PROTEIN-RELATED"/>
    <property type="match status" value="1"/>
</dbReference>
<dbReference type="Pfam" id="PF00078">
    <property type="entry name" value="RVT_1"/>
    <property type="match status" value="1"/>
</dbReference>
<dbReference type="SUPFAM" id="SSF56672">
    <property type="entry name" value="DNA/RNA polymerases"/>
    <property type="match status" value="1"/>
</dbReference>
<name>A0AAD4ZEQ7_PRUDU</name>
<dbReference type="PROSITE" id="PS50878">
    <property type="entry name" value="RT_POL"/>
    <property type="match status" value="1"/>
</dbReference>
<evidence type="ECO:0000259" key="1">
    <source>
        <dbReference type="PROSITE" id="PS50878"/>
    </source>
</evidence>
<evidence type="ECO:0000313" key="3">
    <source>
        <dbReference type="Proteomes" id="UP001054821"/>
    </source>
</evidence>
<accession>A0AAD4ZEQ7</accession>
<comment type="caution">
    <text evidence="2">The sequence shown here is derived from an EMBL/GenBank/DDBJ whole genome shotgun (WGS) entry which is preliminary data.</text>
</comment>
<dbReference type="AlphaFoldDB" id="A0AAD4ZEQ7"/>
<keyword evidence="3" id="KW-1185">Reference proteome</keyword>
<protein>
    <recommendedName>
        <fullName evidence="1">Reverse transcriptase domain-containing protein</fullName>
    </recommendedName>
</protein>
<reference evidence="2 3" key="1">
    <citation type="journal article" date="2022" name="G3 (Bethesda)">
        <title>Whole-genome sequence and methylome profiling of the almond [Prunus dulcis (Mill.) D.A. Webb] cultivar 'Nonpareil'.</title>
        <authorList>
            <person name="D'Amico-Willman K.M."/>
            <person name="Ouma W.Z."/>
            <person name="Meulia T."/>
            <person name="Sideli G.M."/>
            <person name="Gradziel T.M."/>
            <person name="Fresnedo-Ramirez J."/>
        </authorList>
    </citation>
    <scope>NUCLEOTIDE SEQUENCE [LARGE SCALE GENOMIC DNA]</scope>
    <source>
        <strain evidence="2">Clone GOH B32 T37-40</strain>
    </source>
</reference>
<dbReference type="EMBL" id="JAJFAZ020000002">
    <property type="protein sequence ID" value="KAI5343240.1"/>
    <property type="molecule type" value="Genomic_DNA"/>
</dbReference>
<organism evidence="2 3">
    <name type="scientific">Prunus dulcis</name>
    <name type="common">Almond</name>
    <name type="synonym">Amygdalus dulcis</name>
    <dbReference type="NCBI Taxonomy" id="3755"/>
    <lineage>
        <taxon>Eukaryota</taxon>
        <taxon>Viridiplantae</taxon>
        <taxon>Streptophyta</taxon>
        <taxon>Embryophyta</taxon>
        <taxon>Tracheophyta</taxon>
        <taxon>Spermatophyta</taxon>
        <taxon>Magnoliopsida</taxon>
        <taxon>eudicotyledons</taxon>
        <taxon>Gunneridae</taxon>
        <taxon>Pentapetalae</taxon>
        <taxon>rosids</taxon>
        <taxon>fabids</taxon>
        <taxon>Rosales</taxon>
        <taxon>Rosaceae</taxon>
        <taxon>Amygdaloideae</taxon>
        <taxon>Amygdaleae</taxon>
        <taxon>Prunus</taxon>
    </lineage>
</organism>
<proteinExistence type="predicted"/>
<feature type="domain" description="Reverse transcriptase" evidence="1">
    <location>
        <begin position="1"/>
        <end position="138"/>
    </location>
</feature>
<dbReference type="PANTHER" id="PTHR31635">
    <property type="entry name" value="REVERSE TRANSCRIPTASE DOMAIN-CONTAINING PROTEIN-RELATED"/>
    <property type="match status" value="1"/>
</dbReference>
<dbReference type="Proteomes" id="UP001054821">
    <property type="component" value="Chromosome 2"/>
</dbReference>